<dbReference type="SUPFAM" id="SSF51735">
    <property type="entry name" value="NAD(P)-binding Rossmann-fold domains"/>
    <property type="match status" value="1"/>
</dbReference>
<name>A0A4Q4TKE6_9PEZI</name>
<feature type="compositionally biased region" description="Basic and acidic residues" evidence="3">
    <location>
        <begin position="1"/>
        <end position="14"/>
    </location>
</feature>
<evidence type="ECO:0000256" key="1">
    <source>
        <dbReference type="ARBA" id="ARBA00006484"/>
    </source>
</evidence>
<dbReference type="GO" id="GO:0016491">
    <property type="term" value="F:oxidoreductase activity"/>
    <property type="evidence" value="ECO:0007669"/>
    <property type="project" value="UniProtKB-KW"/>
</dbReference>
<feature type="region of interest" description="Disordered" evidence="3">
    <location>
        <begin position="149"/>
        <end position="184"/>
    </location>
</feature>
<feature type="region of interest" description="Disordered" evidence="3">
    <location>
        <begin position="1"/>
        <end position="21"/>
    </location>
</feature>
<dbReference type="EMBL" id="QJNU01000144">
    <property type="protein sequence ID" value="RYP06050.1"/>
    <property type="molecule type" value="Genomic_DNA"/>
</dbReference>
<evidence type="ECO:0000256" key="3">
    <source>
        <dbReference type="SAM" id="MobiDB-lite"/>
    </source>
</evidence>
<evidence type="ECO:0000256" key="2">
    <source>
        <dbReference type="ARBA" id="ARBA00023002"/>
    </source>
</evidence>
<keyword evidence="5" id="KW-1185">Reference proteome</keyword>
<feature type="compositionally biased region" description="Basic and acidic residues" evidence="3">
    <location>
        <begin position="159"/>
        <end position="182"/>
    </location>
</feature>
<keyword evidence="2" id="KW-0560">Oxidoreductase</keyword>
<organism evidence="4 5">
    <name type="scientific">Monosporascus ibericus</name>
    <dbReference type="NCBI Taxonomy" id="155417"/>
    <lineage>
        <taxon>Eukaryota</taxon>
        <taxon>Fungi</taxon>
        <taxon>Dikarya</taxon>
        <taxon>Ascomycota</taxon>
        <taxon>Pezizomycotina</taxon>
        <taxon>Sordariomycetes</taxon>
        <taxon>Xylariomycetidae</taxon>
        <taxon>Xylariales</taxon>
        <taxon>Xylariales incertae sedis</taxon>
        <taxon>Monosporascus</taxon>
    </lineage>
</organism>
<evidence type="ECO:0000313" key="5">
    <source>
        <dbReference type="Proteomes" id="UP000293360"/>
    </source>
</evidence>
<gene>
    <name evidence="4" type="ORF">DL764_003413</name>
</gene>
<evidence type="ECO:0008006" key="6">
    <source>
        <dbReference type="Google" id="ProtNLM"/>
    </source>
</evidence>
<accession>A0A4Q4TKE6</accession>
<comment type="caution">
    <text evidence="4">The sequence shown here is derived from an EMBL/GenBank/DDBJ whole genome shotgun (WGS) entry which is preliminary data.</text>
</comment>
<dbReference type="InterPro" id="IPR036291">
    <property type="entry name" value="NAD(P)-bd_dom_sf"/>
</dbReference>
<dbReference type="PANTHER" id="PTHR24320">
    <property type="entry name" value="RETINOL DEHYDROGENASE"/>
    <property type="match status" value="1"/>
</dbReference>
<dbReference type="Proteomes" id="UP000293360">
    <property type="component" value="Unassembled WGS sequence"/>
</dbReference>
<sequence>MYKRTEISAKRRGDGSTTGYTRRTIPRATAIRAVLQKASSGGHSYDVVALDLSSLGSVRRAAADISRRVTDGSTPPIRALVLNVAFQEFTTHFHGRGRLRHNVHSNYVSHFLLAPLLLPRSIDKERGRILILGRWSHKLGGPLPLPSYTSSASLDGPMDPERLARGRWSSAEEHHGDPDAGYRRCGTSKLSEVMMMRELSRRTAQDATLSSVVVLGLDPASMASNLGMRANLAHEGDP</sequence>
<proteinExistence type="inferred from homology"/>
<reference evidence="4 5" key="1">
    <citation type="submission" date="2018-06" db="EMBL/GenBank/DDBJ databases">
        <title>Complete Genomes of Monosporascus.</title>
        <authorList>
            <person name="Robinson A.J."/>
            <person name="Natvig D.O."/>
        </authorList>
    </citation>
    <scope>NUCLEOTIDE SEQUENCE [LARGE SCALE GENOMIC DNA]</scope>
    <source>
        <strain evidence="4 5">CBS 110550</strain>
    </source>
</reference>
<dbReference type="PANTHER" id="PTHR24320:SF148">
    <property type="entry name" value="NAD(P)-BINDING ROSSMANN-FOLD SUPERFAMILY PROTEIN"/>
    <property type="match status" value="1"/>
</dbReference>
<dbReference type="AlphaFoldDB" id="A0A4Q4TKE6"/>
<evidence type="ECO:0000313" key="4">
    <source>
        <dbReference type="EMBL" id="RYP06050.1"/>
    </source>
</evidence>
<dbReference type="OrthoDB" id="191139at2759"/>
<protein>
    <recommendedName>
        <fullName evidence="6">Ketoreductase (KR) domain-containing protein</fullName>
    </recommendedName>
</protein>
<dbReference type="STRING" id="155417.A0A4Q4TKE6"/>
<comment type="similarity">
    <text evidence="1">Belongs to the short-chain dehydrogenases/reductases (SDR) family.</text>
</comment>
<dbReference type="Gene3D" id="3.40.50.720">
    <property type="entry name" value="NAD(P)-binding Rossmann-like Domain"/>
    <property type="match status" value="1"/>
</dbReference>